<proteinExistence type="predicted"/>
<dbReference type="RefSeq" id="WP_354698325.1">
    <property type="nucleotide sequence ID" value="NZ_CP114014.1"/>
</dbReference>
<feature type="chain" id="PRO_5043941234" description="Lipoprotein" evidence="2">
    <location>
        <begin position="21"/>
        <end position="153"/>
    </location>
</feature>
<reference evidence="3" key="1">
    <citation type="submission" date="2022-12" db="EMBL/GenBank/DDBJ databases">
        <title>Paraconexibacter alkalitolerans sp. nov. and Baekduia alba sp. nov., isolated from soil and emended description of the genera Paraconexibacter (Chun et al., 2020) and Baekduia (An et al., 2020).</title>
        <authorList>
            <person name="Vieira S."/>
            <person name="Huber K.J."/>
            <person name="Geppert A."/>
            <person name="Wolf J."/>
            <person name="Neumann-Schaal M."/>
            <person name="Muesken M."/>
            <person name="Overmann J."/>
        </authorList>
    </citation>
    <scope>NUCLEOTIDE SEQUENCE</scope>
    <source>
        <strain evidence="3">AEG42_29</strain>
    </source>
</reference>
<dbReference type="EMBL" id="CP114014">
    <property type="protein sequence ID" value="XAY07118.1"/>
    <property type="molecule type" value="Genomic_DNA"/>
</dbReference>
<dbReference type="PROSITE" id="PS51257">
    <property type="entry name" value="PROKAR_LIPOPROTEIN"/>
    <property type="match status" value="1"/>
</dbReference>
<accession>A0AAU7AZI5</accession>
<dbReference type="AlphaFoldDB" id="A0AAU7AZI5"/>
<name>A0AAU7AZI5_9ACTN</name>
<sequence>MTPHRSRCALGFGVVAIALAACGTPSPDLFVVERTGAVPGAKLDLRVQDGGEVTCNGKSAGMMSSDQLITARELIRELSGGKVDRQNDQTSDSGPLDRDLVLPPGPRSILRFELRAEEGTIAFSDSSAKQPEGFFKVTRLVRDLAKSVCKLPR</sequence>
<protein>
    <recommendedName>
        <fullName evidence="4">Lipoprotein</fullName>
    </recommendedName>
</protein>
<organism evidence="3">
    <name type="scientific">Paraconexibacter sp. AEG42_29</name>
    <dbReference type="NCBI Taxonomy" id="2997339"/>
    <lineage>
        <taxon>Bacteria</taxon>
        <taxon>Bacillati</taxon>
        <taxon>Actinomycetota</taxon>
        <taxon>Thermoleophilia</taxon>
        <taxon>Solirubrobacterales</taxon>
        <taxon>Paraconexibacteraceae</taxon>
        <taxon>Paraconexibacter</taxon>
    </lineage>
</organism>
<dbReference type="KEGG" id="parq:DSM112329_03997"/>
<feature type="region of interest" description="Disordered" evidence="1">
    <location>
        <begin position="79"/>
        <end position="100"/>
    </location>
</feature>
<keyword evidence="2" id="KW-0732">Signal</keyword>
<evidence type="ECO:0000256" key="1">
    <source>
        <dbReference type="SAM" id="MobiDB-lite"/>
    </source>
</evidence>
<feature type="signal peptide" evidence="2">
    <location>
        <begin position="1"/>
        <end position="20"/>
    </location>
</feature>
<evidence type="ECO:0008006" key="4">
    <source>
        <dbReference type="Google" id="ProtNLM"/>
    </source>
</evidence>
<gene>
    <name evidence="3" type="ORF">DSM112329_03997</name>
</gene>
<evidence type="ECO:0000256" key="2">
    <source>
        <dbReference type="SAM" id="SignalP"/>
    </source>
</evidence>
<evidence type="ECO:0000313" key="3">
    <source>
        <dbReference type="EMBL" id="XAY07118.1"/>
    </source>
</evidence>